<dbReference type="GO" id="GO:0032259">
    <property type="term" value="P:methylation"/>
    <property type="evidence" value="ECO:0000318"/>
    <property type="project" value="GO_Central"/>
</dbReference>
<dbReference type="Gene3D" id="1.10.10.10">
    <property type="entry name" value="Winged helix-like DNA-binding domain superfamily/Winged helix DNA-binding domain"/>
    <property type="match status" value="1"/>
</dbReference>
<keyword evidence="3" id="KW-0949">S-adenosyl-L-methionine</keyword>
<proteinExistence type="inferred from homology"/>
<dbReference type="PANTHER" id="PTHR11746">
    <property type="entry name" value="O-METHYLTRANSFERASE"/>
    <property type="match status" value="1"/>
</dbReference>
<dbReference type="InterPro" id="IPR012967">
    <property type="entry name" value="COMT_dimerisation"/>
</dbReference>
<dbReference type="STRING" id="4113.M1D6T3"/>
<evidence type="ECO:0000313" key="7">
    <source>
        <dbReference type="EnsemblPlants" id="PGSC0003DMT400083262"/>
    </source>
</evidence>
<sequence>MLNNNNICANQLIEAEAQSWDHILSYLRPSCIKCAIQLGIPDILHKNPNPIMSLSNLIIALPNLNPSKITFIPILMRVLVDFGLFNYHHQGDGYSLTRVGRLLVENDLSGKRSFFLFAQHPVVLNTAAYMGDWLRDDLSTAFETAYGKSHWDYCAEEPKFNGIFNDAMASDSRLISNLLISDCCVGVFEGLTSLVDIGGGTGAVAMAIAGAFQRLKCIVLDLPHVIGDRKGSGNLEFVAGSMFDKIPHANAILLKVHTPV</sequence>
<protein>
    <submittedName>
        <fullName evidence="7">Methyltransferase</fullName>
    </submittedName>
</protein>
<evidence type="ECO:0000256" key="4">
    <source>
        <dbReference type="ARBA" id="ARBA00034481"/>
    </source>
</evidence>
<dbReference type="PROSITE" id="PS51683">
    <property type="entry name" value="SAM_OMT_II"/>
    <property type="match status" value="1"/>
</dbReference>
<dbReference type="Proteomes" id="UP000011115">
    <property type="component" value="Unassembled WGS sequence"/>
</dbReference>
<keyword evidence="1" id="KW-0489">Methyltransferase</keyword>
<dbReference type="Gene3D" id="3.40.50.150">
    <property type="entry name" value="Vaccinia Virus protein VP39"/>
    <property type="match status" value="1"/>
</dbReference>
<dbReference type="InterPro" id="IPR001077">
    <property type="entry name" value="COMT_C"/>
</dbReference>
<dbReference type="SUPFAM" id="SSF46785">
    <property type="entry name" value="Winged helix' DNA-binding domain"/>
    <property type="match status" value="1"/>
</dbReference>
<dbReference type="Pfam" id="PF00891">
    <property type="entry name" value="Methyltransf_2"/>
    <property type="match status" value="1"/>
</dbReference>
<feature type="domain" description="O-methyltransferase C-terminal" evidence="5">
    <location>
        <begin position="129"/>
        <end position="255"/>
    </location>
</feature>
<dbReference type="GO" id="GO:0009813">
    <property type="term" value="P:flavonoid biosynthetic process"/>
    <property type="evidence" value="ECO:0007669"/>
    <property type="project" value="UniProtKB-ARBA"/>
</dbReference>
<feature type="domain" description="O-methyltransferase dimerisation" evidence="6">
    <location>
        <begin position="20"/>
        <end position="105"/>
    </location>
</feature>
<dbReference type="InParanoid" id="M1D6T3"/>
<dbReference type="GO" id="GO:0008757">
    <property type="term" value="F:S-adenosylmethionine-dependent methyltransferase activity"/>
    <property type="evidence" value="ECO:0000318"/>
    <property type="project" value="GO_Central"/>
</dbReference>
<dbReference type="EnsemblPlants" id="PGSC0003DMT400083262">
    <property type="protein sequence ID" value="PGSC0003DMT400083262"/>
    <property type="gene ID" value="PGSC0003DMG400033148"/>
</dbReference>
<dbReference type="AlphaFoldDB" id="M1D6T3"/>
<dbReference type="InterPro" id="IPR016461">
    <property type="entry name" value="COMT-like"/>
</dbReference>
<organism evidence="7 8">
    <name type="scientific">Solanum tuberosum</name>
    <name type="common">Potato</name>
    <dbReference type="NCBI Taxonomy" id="4113"/>
    <lineage>
        <taxon>Eukaryota</taxon>
        <taxon>Viridiplantae</taxon>
        <taxon>Streptophyta</taxon>
        <taxon>Embryophyta</taxon>
        <taxon>Tracheophyta</taxon>
        <taxon>Spermatophyta</taxon>
        <taxon>Magnoliopsida</taxon>
        <taxon>eudicotyledons</taxon>
        <taxon>Gunneridae</taxon>
        <taxon>Pentapetalae</taxon>
        <taxon>asterids</taxon>
        <taxon>lamiids</taxon>
        <taxon>Solanales</taxon>
        <taxon>Solanaceae</taxon>
        <taxon>Solanoideae</taxon>
        <taxon>Solaneae</taxon>
        <taxon>Solanum</taxon>
    </lineage>
</organism>
<evidence type="ECO:0000256" key="3">
    <source>
        <dbReference type="ARBA" id="ARBA00022691"/>
    </source>
</evidence>
<dbReference type="SUPFAM" id="SSF53335">
    <property type="entry name" value="S-adenosyl-L-methionine-dependent methyltransferases"/>
    <property type="match status" value="1"/>
</dbReference>
<dbReference type="InterPro" id="IPR036390">
    <property type="entry name" value="WH_DNA-bd_sf"/>
</dbReference>
<dbReference type="OMA" id="ERYEHEW"/>
<dbReference type="Gramene" id="PGSC0003DMT400083262">
    <property type="protein sequence ID" value="PGSC0003DMT400083262"/>
    <property type="gene ID" value="PGSC0003DMG400033148"/>
</dbReference>
<dbReference type="HOGENOM" id="CLU_005533_7_1_1"/>
<dbReference type="PaxDb" id="4113-PGSC0003DMT400083262"/>
<accession>M1D6T3</accession>
<dbReference type="InterPro" id="IPR036388">
    <property type="entry name" value="WH-like_DNA-bd_sf"/>
</dbReference>
<reference evidence="7" key="2">
    <citation type="submission" date="2015-06" db="UniProtKB">
        <authorList>
            <consortium name="EnsemblPlants"/>
        </authorList>
    </citation>
    <scope>IDENTIFICATION</scope>
    <source>
        <strain evidence="7">DM1-3 516 R44</strain>
    </source>
</reference>
<dbReference type="InterPro" id="IPR029063">
    <property type="entry name" value="SAM-dependent_MTases_sf"/>
</dbReference>
<evidence type="ECO:0000259" key="6">
    <source>
        <dbReference type="Pfam" id="PF08100"/>
    </source>
</evidence>
<dbReference type="eggNOG" id="KOG3178">
    <property type="taxonomic scope" value="Eukaryota"/>
</dbReference>
<dbReference type="GO" id="GO:0046983">
    <property type="term" value="F:protein dimerization activity"/>
    <property type="evidence" value="ECO:0007669"/>
    <property type="project" value="InterPro"/>
</dbReference>
<evidence type="ECO:0000256" key="1">
    <source>
        <dbReference type="ARBA" id="ARBA00022603"/>
    </source>
</evidence>
<comment type="similarity">
    <text evidence="4">Belongs to the class I-like SAM-binding methyltransferase superfamily. Cation-independent O-methyltransferase family. COMT subfamily.</text>
</comment>
<evidence type="ECO:0000259" key="5">
    <source>
        <dbReference type="Pfam" id="PF00891"/>
    </source>
</evidence>
<evidence type="ECO:0000256" key="2">
    <source>
        <dbReference type="ARBA" id="ARBA00022679"/>
    </source>
</evidence>
<keyword evidence="2" id="KW-0808">Transferase</keyword>
<evidence type="ECO:0000313" key="8">
    <source>
        <dbReference type="Proteomes" id="UP000011115"/>
    </source>
</evidence>
<name>M1D6T3_SOLTU</name>
<dbReference type="Pfam" id="PF08100">
    <property type="entry name" value="Dimerisation"/>
    <property type="match status" value="1"/>
</dbReference>
<dbReference type="GO" id="GO:0008171">
    <property type="term" value="F:O-methyltransferase activity"/>
    <property type="evidence" value="ECO:0000318"/>
    <property type="project" value="GO_Central"/>
</dbReference>
<reference evidence="8" key="1">
    <citation type="journal article" date="2011" name="Nature">
        <title>Genome sequence and analysis of the tuber crop potato.</title>
        <authorList>
            <consortium name="The Potato Genome Sequencing Consortium"/>
        </authorList>
    </citation>
    <scope>NUCLEOTIDE SEQUENCE [LARGE SCALE GENOMIC DNA]</scope>
    <source>
        <strain evidence="8">cv. DM1-3 516 R44</strain>
    </source>
</reference>
<keyword evidence="8" id="KW-1185">Reference proteome</keyword>